<keyword evidence="1" id="KW-0732">Signal</keyword>
<evidence type="ECO:0000313" key="2">
    <source>
        <dbReference type="EMBL" id="TWU39306.1"/>
    </source>
</evidence>
<sequence length="179" mass="20052" precursor="true">MTYRLLPLCVVAFSLTALPAHAQTSTPEQFSELGNQLVGRWASQITLIADWPEFSKKQGEKVNGYTTIKWTANKHALIEDELIAEGLTKSIYFWDVDTKTIKAVRISSAGTTSTTTYWKANETWHWKHVSAQTDGKKLKGSGTLVFEEGGNVWIGDGTAHLDGEELPHYHDVYKRVDKP</sequence>
<feature type="signal peptide" evidence="1">
    <location>
        <begin position="1"/>
        <end position="22"/>
    </location>
</feature>
<accession>A0A5C6DW74</accession>
<dbReference type="EMBL" id="SJPV01000003">
    <property type="protein sequence ID" value="TWU39306.1"/>
    <property type="molecule type" value="Genomic_DNA"/>
</dbReference>
<proteinExistence type="predicted"/>
<reference evidence="2 3" key="1">
    <citation type="submission" date="2019-02" db="EMBL/GenBank/DDBJ databases">
        <title>Deep-cultivation of Planctomycetes and their phenomic and genomic characterization uncovers novel biology.</title>
        <authorList>
            <person name="Wiegand S."/>
            <person name="Jogler M."/>
            <person name="Boedeker C."/>
            <person name="Pinto D."/>
            <person name="Vollmers J."/>
            <person name="Rivas-Marin E."/>
            <person name="Kohn T."/>
            <person name="Peeters S.H."/>
            <person name="Heuer A."/>
            <person name="Rast P."/>
            <person name="Oberbeckmann S."/>
            <person name="Bunk B."/>
            <person name="Jeske O."/>
            <person name="Meyerdierks A."/>
            <person name="Storesund J.E."/>
            <person name="Kallscheuer N."/>
            <person name="Luecker S."/>
            <person name="Lage O.M."/>
            <person name="Pohl T."/>
            <person name="Merkel B.J."/>
            <person name="Hornburger P."/>
            <person name="Mueller R.-W."/>
            <person name="Bruemmer F."/>
            <person name="Labrenz M."/>
            <person name="Spormann A.M."/>
            <person name="Op Den Camp H."/>
            <person name="Overmann J."/>
            <person name="Amann R."/>
            <person name="Jetten M.S.M."/>
            <person name="Mascher T."/>
            <person name="Medema M.H."/>
            <person name="Devos D.P."/>
            <person name="Kaster A.-K."/>
            <person name="Ovreas L."/>
            <person name="Rohde M."/>
            <person name="Galperin M.Y."/>
            <person name="Jogler C."/>
        </authorList>
    </citation>
    <scope>NUCLEOTIDE SEQUENCE [LARGE SCALE GENOMIC DNA]</scope>
    <source>
        <strain evidence="2 3">Poly41</strain>
    </source>
</reference>
<feature type="chain" id="PRO_5023085839" evidence="1">
    <location>
        <begin position="23"/>
        <end position="179"/>
    </location>
</feature>
<protein>
    <submittedName>
        <fullName evidence="2">Uncharacterized protein</fullName>
    </submittedName>
</protein>
<organism evidence="2 3">
    <name type="scientific">Novipirellula artificiosorum</name>
    <dbReference type="NCBI Taxonomy" id="2528016"/>
    <lineage>
        <taxon>Bacteria</taxon>
        <taxon>Pseudomonadati</taxon>
        <taxon>Planctomycetota</taxon>
        <taxon>Planctomycetia</taxon>
        <taxon>Pirellulales</taxon>
        <taxon>Pirellulaceae</taxon>
        <taxon>Novipirellula</taxon>
    </lineage>
</organism>
<comment type="caution">
    <text evidence="2">The sequence shown here is derived from an EMBL/GenBank/DDBJ whole genome shotgun (WGS) entry which is preliminary data.</text>
</comment>
<name>A0A5C6DW74_9BACT</name>
<evidence type="ECO:0000313" key="3">
    <source>
        <dbReference type="Proteomes" id="UP000319143"/>
    </source>
</evidence>
<keyword evidence="3" id="KW-1185">Reference proteome</keyword>
<dbReference type="RefSeq" id="WP_146526049.1">
    <property type="nucleotide sequence ID" value="NZ_SJPV01000003.1"/>
</dbReference>
<dbReference type="Proteomes" id="UP000319143">
    <property type="component" value="Unassembled WGS sequence"/>
</dbReference>
<dbReference type="AlphaFoldDB" id="A0A5C6DW74"/>
<gene>
    <name evidence="2" type="ORF">Poly41_21300</name>
</gene>
<evidence type="ECO:0000256" key="1">
    <source>
        <dbReference type="SAM" id="SignalP"/>
    </source>
</evidence>